<dbReference type="GO" id="GO:0004867">
    <property type="term" value="F:serine-type endopeptidase inhibitor activity"/>
    <property type="evidence" value="ECO:0007669"/>
    <property type="project" value="InterPro"/>
</dbReference>
<sequence>MFDASLTKEHDFHLLNGNRIKAPFMTSHKKQYISAYDGFKVLRLPYCEGQENGRYFWMYFFLPDKMKELQALVEKLGSEPDFIDGHPARELVEVGDFRIPKFKILFDFDASKLLKDLGLVLPFSPGGFTNMVDSGGEDLEVEAIFHQSFIEVNEEDEMKKRLKEMEGEAAALCEMQAIFEEMGCAQGQLHLFFPCLLGFPSWLQS</sequence>
<gene>
    <name evidence="3" type="ORF">OLC1_LOCUS14868</name>
</gene>
<dbReference type="InterPro" id="IPR036186">
    <property type="entry name" value="Serpin_sf"/>
</dbReference>
<dbReference type="Proteomes" id="UP001161247">
    <property type="component" value="Chromosome 5"/>
</dbReference>
<dbReference type="AlphaFoldDB" id="A0AAV1DES0"/>
<dbReference type="PANTHER" id="PTHR11461:SF211">
    <property type="entry name" value="GH10112P-RELATED"/>
    <property type="match status" value="1"/>
</dbReference>
<dbReference type="Pfam" id="PF00079">
    <property type="entry name" value="Serpin"/>
    <property type="match status" value="1"/>
</dbReference>
<evidence type="ECO:0000259" key="2">
    <source>
        <dbReference type="Pfam" id="PF00079"/>
    </source>
</evidence>
<dbReference type="EMBL" id="OX459122">
    <property type="protein sequence ID" value="CAI9106360.1"/>
    <property type="molecule type" value="Genomic_DNA"/>
</dbReference>
<dbReference type="InterPro" id="IPR023796">
    <property type="entry name" value="Serpin_dom"/>
</dbReference>
<evidence type="ECO:0000313" key="4">
    <source>
        <dbReference type="Proteomes" id="UP001161247"/>
    </source>
</evidence>
<evidence type="ECO:0000313" key="3">
    <source>
        <dbReference type="EMBL" id="CAI9106360.1"/>
    </source>
</evidence>
<proteinExistence type="inferred from homology"/>
<dbReference type="InterPro" id="IPR000215">
    <property type="entry name" value="Serpin_fam"/>
</dbReference>
<dbReference type="Gene3D" id="2.30.39.10">
    <property type="entry name" value="Alpha-1-antitrypsin, domain 1"/>
    <property type="match status" value="1"/>
</dbReference>
<dbReference type="PANTHER" id="PTHR11461">
    <property type="entry name" value="SERINE PROTEASE INHIBITOR, SERPIN"/>
    <property type="match status" value="1"/>
</dbReference>
<reference evidence="3" key="1">
    <citation type="submission" date="2023-03" db="EMBL/GenBank/DDBJ databases">
        <authorList>
            <person name="Julca I."/>
        </authorList>
    </citation>
    <scope>NUCLEOTIDE SEQUENCE</scope>
</reference>
<feature type="domain" description="Serpin" evidence="2">
    <location>
        <begin position="2"/>
        <end position="162"/>
    </location>
</feature>
<evidence type="ECO:0000256" key="1">
    <source>
        <dbReference type="ARBA" id="ARBA00009500"/>
    </source>
</evidence>
<dbReference type="SUPFAM" id="SSF56574">
    <property type="entry name" value="Serpins"/>
    <property type="match status" value="1"/>
</dbReference>
<dbReference type="GO" id="GO:0005615">
    <property type="term" value="C:extracellular space"/>
    <property type="evidence" value="ECO:0007669"/>
    <property type="project" value="InterPro"/>
</dbReference>
<keyword evidence="4" id="KW-1185">Reference proteome</keyword>
<name>A0AAV1DES0_OLDCO</name>
<dbReference type="InterPro" id="IPR042185">
    <property type="entry name" value="Serpin_sf_2"/>
</dbReference>
<dbReference type="Gene3D" id="6.20.40.10">
    <property type="match status" value="1"/>
</dbReference>
<organism evidence="3 4">
    <name type="scientific">Oldenlandia corymbosa var. corymbosa</name>
    <dbReference type="NCBI Taxonomy" id="529605"/>
    <lineage>
        <taxon>Eukaryota</taxon>
        <taxon>Viridiplantae</taxon>
        <taxon>Streptophyta</taxon>
        <taxon>Embryophyta</taxon>
        <taxon>Tracheophyta</taxon>
        <taxon>Spermatophyta</taxon>
        <taxon>Magnoliopsida</taxon>
        <taxon>eudicotyledons</taxon>
        <taxon>Gunneridae</taxon>
        <taxon>Pentapetalae</taxon>
        <taxon>asterids</taxon>
        <taxon>lamiids</taxon>
        <taxon>Gentianales</taxon>
        <taxon>Rubiaceae</taxon>
        <taxon>Rubioideae</taxon>
        <taxon>Spermacoceae</taxon>
        <taxon>Hedyotis-Oldenlandia complex</taxon>
        <taxon>Oldenlandia</taxon>
    </lineage>
</organism>
<protein>
    <submittedName>
        <fullName evidence="3">OLC1v1005498C1</fullName>
    </submittedName>
</protein>
<comment type="similarity">
    <text evidence="1">Belongs to the serpin family.</text>
</comment>
<accession>A0AAV1DES0</accession>